<dbReference type="SUPFAM" id="SSF56601">
    <property type="entry name" value="beta-lactamase/transpeptidase-like"/>
    <property type="match status" value="1"/>
</dbReference>
<dbReference type="InterPro" id="IPR012338">
    <property type="entry name" value="Beta-lactam/transpept-like"/>
</dbReference>
<gene>
    <name evidence="2" type="ORF">CGI_10028843</name>
</gene>
<dbReference type="InterPro" id="IPR001466">
    <property type="entry name" value="Beta-lactam-related"/>
</dbReference>
<dbReference type="EMBL" id="JH817099">
    <property type="protein sequence ID" value="EKC42876.1"/>
    <property type="molecule type" value="Genomic_DNA"/>
</dbReference>
<evidence type="ECO:0000259" key="1">
    <source>
        <dbReference type="Pfam" id="PF00144"/>
    </source>
</evidence>
<feature type="domain" description="Beta-lactamase-related" evidence="1">
    <location>
        <begin position="80"/>
        <end position="360"/>
    </location>
</feature>
<dbReference type="HOGENOM" id="CLU_392914_0_0_1"/>
<dbReference type="InterPro" id="IPR050491">
    <property type="entry name" value="AmpC-like"/>
</dbReference>
<evidence type="ECO:0000313" key="2">
    <source>
        <dbReference type="EMBL" id="EKC42876.1"/>
    </source>
</evidence>
<proteinExistence type="predicted"/>
<dbReference type="AlphaFoldDB" id="K1S640"/>
<dbReference type="PANTHER" id="PTHR46825:SF9">
    <property type="entry name" value="BETA-LACTAMASE-RELATED DOMAIN-CONTAINING PROTEIN"/>
    <property type="match status" value="1"/>
</dbReference>
<reference evidence="2" key="1">
    <citation type="journal article" date="2012" name="Nature">
        <title>The oyster genome reveals stress adaptation and complexity of shell formation.</title>
        <authorList>
            <person name="Zhang G."/>
            <person name="Fang X."/>
            <person name="Guo X."/>
            <person name="Li L."/>
            <person name="Luo R."/>
            <person name="Xu F."/>
            <person name="Yang P."/>
            <person name="Zhang L."/>
            <person name="Wang X."/>
            <person name="Qi H."/>
            <person name="Xiong Z."/>
            <person name="Que H."/>
            <person name="Xie Y."/>
            <person name="Holland P.W."/>
            <person name="Paps J."/>
            <person name="Zhu Y."/>
            <person name="Wu F."/>
            <person name="Chen Y."/>
            <person name="Wang J."/>
            <person name="Peng C."/>
            <person name="Meng J."/>
            <person name="Yang L."/>
            <person name="Liu J."/>
            <person name="Wen B."/>
            <person name="Zhang N."/>
            <person name="Huang Z."/>
            <person name="Zhu Q."/>
            <person name="Feng Y."/>
            <person name="Mount A."/>
            <person name="Hedgecock D."/>
            <person name="Xu Z."/>
            <person name="Liu Y."/>
            <person name="Domazet-Loso T."/>
            <person name="Du Y."/>
            <person name="Sun X."/>
            <person name="Zhang S."/>
            <person name="Liu B."/>
            <person name="Cheng P."/>
            <person name="Jiang X."/>
            <person name="Li J."/>
            <person name="Fan D."/>
            <person name="Wang W."/>
            <person name="Fu W."/>
            <person name="Wang T."/>
            <person name="Wang B."/>
            <person name="Zhang J."/>
            <person name="Peng Z."/>
            <person name="Li Y."/>
            <person name="Li N."/>
            <person name="Wang J."/>
            <person name="Chen M."/>
            <person name="He Y."/>
            <person name="Tan F."/>
            <person name="Song X."/>
            <person name="Zheng Q."/>
            <person name="Huang R."/>
            <person name="Yang H."/>
            <person name="Du X."/>
            <person name="Chen L."/>
            <person name="Yang M."/>
            <person name="Gaffney P.M."/>
            <person name="Wang S."/>
            <person name="Luo L."/>
            <person name="She Z."/>
            <person name="Ming Y."/>
            <person name="Huang W."/>
            <person name="Zhang S."/>
            <person name="Huang B."/>
            <person name="Zhang Y."/>
            <person name="Qu T."/>
            <person name="Ni P."/>
            <person name="Miao G."/>
            <person name="Wang J."/>
            <person name="Wang Q."/>
            <person name="Steinberg C.E."/>
            <person name="Wang H."/>
            <person name="Li N."/>
            <person name="Qian L."/>
            <person name="Zhang G."/>
            <person name="Li Y."/>
            <person name="Yang H."/>
            <person name="Liu X."/>
            <person name="Wang J."/>
            <person name="Yin Y."/>
            <person name="Wang J."/>
        </authorList>
    </citation>
    <scope>NUCLEOTIDE SEQUENCE [LARGE SCALE GENOMIC DNA]</scope>
    <source>
        <strain evidence="2">05x7-T-G4-1.051#20</strain>
    </source>
</reference>
<protein>
    <submittedName>
        <fullName evidence="2">Protein flp</fullName>
    </submittedName>
</protein>
<accession>K1S640</accession>
<dbReference type="InParanoid" id="K1S640"/>
<organism evidence="2">
    <name type="scientific">Magallana gigas</name>
    <name type="common">Pacific oyster</name>
    <name type="synonym">Crassostrea gigas</name>
    <dbReference type="NCBI Taxonomy" id="29159"/>
    <lineage>
        <taxon>Eukaryota</taxon>
        <taxon>Metazoa</taxon>
        <taxon>Spiralia</taxon>
        <taxon>Lophotrochozoa</taxon>
        <taxon>Mollusca</taxon>
        <taxon>Bivalvia</taxon>
        <taxon>Autobranchia</taxon>
        <taxon>Pteriomorphia</taxon>
        <taxon>Ostreida</taxon>
        <taxon>Ostreoidea</taxon>
        <taxon>Ostreidae</taxon>
        <taxon>Magallana</taxon>
    </lineage>
</organism>
<dbReference type="Pfam" id="PF00144">
    <property type="entry name" value="Beta-lactamase"/>
    <property type="match status" value="1"/>
</dbReference>
<dbReference type="PANTHER" id="PTHR46825">
    <property type="entry name" value="D-ALANYL-D-ALANINE-CARBOXYPEPTIDASE/ENDOPEPTIDASE AMPH"/>
    <property type="match status" value="1"/>
</dbReference>
<dbReference type="Gene3D" id="3.40.710.10">
    <property type="entry name" value="DD-peptidase/beta-lactamase superfamily"/>
    <property type="match status" value="1"/>
</dbReference>
<name>K1S640_MAGGI</name>
<sequence>MLSGPQFRQRPRDSGTVNASKFRLQAREDSCSETDRRQGGFTDEATSRLLLKQPDFVHARKSAVVPSADFDRSVMKFISDNEYKGGQVGVMIEDRLAFAKGYGKNHEHQDIYVHNLIPVGSLSKAFTAVTILKLVEDGSLDLNAKVFGKGGILSAFKPWDEATVDQRLYDITVDHLLRHTGGWDYTKSKLMEPLLNSALLANGYNIENITAEMKLPELTTPIEVIRFMMSRPLDFTPGTQSAVSNLGYSILGQIIEMITDFDYDEYVKKHVMIPCGMMYTKIGRPHVFAKTRDTNEPLMSDVAKVSPEFVGPALGWESNMYDIMRFSRCLDGSGDFKILSDKSLNSLIAKPSAVPVQHSNSWIGAAFTVNSRGSIWIEGEFFTDDLLFFHHGPLVKDAATQQSNAAPGMPSAYGAFFTGQMFNPTKSSIHNLVKAEKSWSDENLFLDDVADVKTKYGKIEQVVKYQLEEHHLHGYARALSLLRYDIKWINGFSYKKKTYFVVIAQKVEKPLFDKVLITPGLTEATLTQHKLHLEKSGFNLTYLQNYMSHSHGGSVFLAVFRKNSYSNSTVIRYGLQHYTQSYKKLIELYAEEGYIPTSQSLMYNGVDGLVSFILQEDENRKSQKDYRSYEGITQSRLNKLVTGNAKYKRKLVYLDEADYFGKPQFSAVFVNDKVNSMLFNSKLSVKDMSKIIQREQMYGKLPRIIVAYGDKGSLWYAMFLEK</sequence>